<keyword evidence="5" id="KW-0472">Membrane</keyword>
<evidence type="ECO:0000259" key="8">
    <source>
        <dbReference type="PROSITE" id="PS51387"/>
    </source>
</evidence>
<feature type="binding site" evidence="6">
    <location>
        <position position="256"/>
    </location>
    <ligand>
        <name>FAD</name>
        <dbReference type="ChEBI" id="CHEBI:57692"/>
    </ligand>
</feature>
<feature type="region of interest" description="Disordered" evidence="7">
    <location>
        <begin position="560"/>
        <end position="580"/>
    </location>
</feature>
<dbReference type="NCBIfam" id="NF008387">
    <property type="entry name" value="PRK11183.1"/>
    <property type="match status" value="1"/>
</dbReference>
<proteinExistence type="inferred from homology"/>
<dbReference type="Pfam" id="PF01565">
    <property type="entry name" value="FAD_binding_4"/>
    <property type="match status" value="1"/>
</dbReference>
<feature type="binding site" evidence="5 6">
    <location>
        <position position="150"/>
    </location>
    <ligand>
        <name>FAD</name>
        <dbReference type="ChEBI" id="CHEBI:57692"/>
    </ligand>
</feature>
<dbReference type="GO" id="GO:0004458">
    <property type="term" value="F:D-lactate dehydrogenase (cytochrome) activity"/>
    <property type="evidence" value="ECO:0007669"/>
    <property type="project" value="UniProtKB-UniRule"/>
</dbReference>
<evidence type="ECO:0000256" key="5">
    <source>
        <dbReference type="HAMAP-Rule" id="MF_02092"/>
    </source>
</evidence>
<dbReference type="GO" id="GO:0071949">
    <property type="term" value="F:FAD binding"/>
    <property type="evidence" value="ECO:0007669"/>
    <property type="project" value="InterPro"/>
</dbReference>
<evidence type="ECO:0000313" key="10">
    <source>
        <dbReference type="Proteomes" id="UP000608530"/>
    </source>
</evidence>
<dbReference type="InterPro" id="IPR016164">
    <property type="entry name" value="FAD-linked_Oxase-like_C"/>
</dbReference>
<dbReference type="InterPro" id="IPR016166">
    <property type="entry name" value="FAD-bd_PCMH"/>
</dbReference>
<gene>
    <name evidence="5 9" type="primary">dld</name>
    <name evidence="9" type="ORF">JD276_08460</name>
</gene>
<dbReference type="PIRSF" id="PIRSF000101">
    <property type="entry name" value="D-lactate_dh"/>
    <property type="match status" value="1"/>
</dbReference>
<dbReference type="InterPro" id="IPR012256">
    <property type="entry name" value="D_lactate_DH"/>
</dbReference>
<dbReference type="PANTHER" id="PTHR43716">
    <property type="entry name" value="D-2-HYDROXYGLUTARATE DEHYDROGENASE, MITOCHONDRIAL"/>
    <property type="match status" value="1"/>
</dbReference>
<sequence length="580" mass="63642">MRRTRPEDSATAVSAFVDIMGKANVLTTGRSTERYVKGNRFGSGRVLAVLRPGNLVEIWRALQVCVERDLIVIPQAANTGLTGGSGPGDQDYDREIVIISTLRINQIYLINDAREAVCLAGSTLHELEEILAPHGREPHSVIGSTSIGASVVGGIANNSGGSQVRKGPAFTAHAIYAQVGIDRKIKLVNHLGIELGDDPVHVLDSLQSGVWGAVDAAAAPQEGSRVPYSDHVRRIVGTPARFNADPGFLFEASGCAGKIFVFAVRTPTFPKEKNTTTFYIGTERPSELEQLRRDILRSESQLPISGEYLGRSAFDLAAKYGKDTFVGLKYAGSRQVGRLFAVKSWANGIFAKLPFFGPTFADTIAQRAFGLLPEHLPQRMRDYRDRFEHHLLMVVGDTQKQETEAFLSSFFAQSGRSGSFFVCTDDEATSAMLHRFGAASAMTRYYNLHRKDSAGMITFDVALRRDDEDWLETLPPEIAEQLAVSSYYGHFFCHVLHQDHVAKEGVDPTELKKRMTALLEARGAAIPAEHNFGRLYQLPSALEAHFTQLDPCNIFNPGIGGTSPHKNWGESTPREHEAEA</sequence>
<keyword evidence="2 5" id="KW-0285">Flavoprotein</keyword>
<keyword evidence="5" id="KW-1003">Cell membrane</keyword>
<dbReference type="Pfam" id="PF09330">
    <property type="entry name" value="Lact-deh-memb"/>
    <property type="match status" value="1"/>
</dbReference>
<dbReference type="InterPro" id="IPR036318">
    <property type="entry name" value="FAD-bd_PCMH-like_sf"/>
</dbReference>
<keyword evidence="10" id="KW-1185">Reference proteome</keyword>
<evidence type="ECO:0000313" key="9">
    <source>
        <dbReference type="EMBL" id="MBK0419066.1"/>
    </source>
</evidence>
<keyword evidence="5" id="KW-0874">Quinone</keyword>
<feature type="domain" description="FAD-binding PCMH-type" evidence="8">
    <location>
        <begin position="41"/>
        <end position="271"/>
    </location>
</feature>
<dbReference type="PROSITE" id="PS51387">
    <property type="entry name" value="FAD_PCMH"/>
    <property type="match status" value="1"/>
</dbReference>
<reference evidence="9" key="1">
    <citation type="submission" date="2020-12" db="EMBL/GenBank/DDBJ databases">
        <title>Leucobacter sp. CAS1, isolated from Chromium sludge.</title>
        <authorList>
            <person name="Xu Z."/>
        </authorList>
    </citation>
    <scope>NUCLEOTIDE SEQUENCE</scope>
    <source>
        <strain evidence="9">CSA1</strain>
    </source>
</reference>
<dbReference type="InterPro" id="IPR016169">
    <property type="entry name" value="FAD-bd_PCMH_sub2"/>
</dbReference>
<dbReference type="GO" id="GO:0006089">
    <property type="term" value="P:lactate metabolic process"/>
    <property type="evidence" value="ECO:0007669"/>
    <property type="project" value="UniProtKB-UniRule"/>
</dbReference>
<organism evidence="9 10">
    <name type="scientific">Leucobacter chromiisoli</name>
    <dbReference type="NCBI Taxonomy" id="2796471"/>
    <lineage>
        <taxon>Bacteria</taxon>
        <taxon>Bacillati</taxon>
        <taxon>Actinomycetota</taxon>
        <taxon>Actinomycetes</taxon>
        <taxon>Micrococcales</taxon>
        <taxon>Microbacteriaceae</taxon>
        <taxon>Leucobacter</taxon>
    </lineage>
</organism>
<name>A0A934Q7A4_9MICO</name>
<comment type="caution">
    <text evidence="9">The sequence shown here is derived from an EMBL/GenBank/DDBJ whole genome shotgun (WGS) entry which is preliminary data.</text>
</comment>
<evidence type="ECO:0000256" key="3">
    <source>
        <dbReference type="ARBA" id="ARBA00022827"/>
    </source>
</evidence>
<dbReference type="Proteomes" id="UP000608530">
    <property type="component" value="Unassembled WGS sequence"/>
</dbReference>
<evidence type="ECO:0000256" key="1">
    <source>
        <dbReference type="ARBA" id="ARBA00001974"/>
    </source>
</evidence>
<evidence type="ECO:0000256" key="6">
    <source>
        <dbReference type="PIRSR" id="PIRSR000101-1"/>
    </source>
</evidence>
<dbReference type="HAMAP" id="MF_02092">
    <property type="entry name" value="DLDH_Dld"/>
    <property type="match status" value="1"/>
</dbReference>
<comment type="catalytic activity">
    <reaction evidence="5">
        <text>(R)-lactate + a quinone = a quinol + pyruvate</text>
        <dbReference type="Rhea" id="RHEA:51468"/>
        <dbReference type="ChEBI" id="CHEBI:15361"/>
        <dbReference type="ChEBI" id="CHEBI:16004"/>
        <dbReference type="ChEBI" id="CHEBI:24646"/>
        <dbReference type="ChEBI" id="CHEBI:132124"/>
        <dbReference type="EC" id="1.1.5.12"/>
    </reaction>
</comment>
<dbReference type="GO" id="GO:0031234">
    <property type="term" value="C:extrinsic component of cytoplasmic side of plasma membrane"/>
    <property type="evidence" value="ECO:0007669"/>
    <property type="project" value="UniProtKB-UniRule"/>
</dbReference>
<dbReference type="RefSeq" id="WP_200115204.1">
    <property type="nucleotide sequence ID" value="NZ_JAEHOH010000010.1"/>
</dbReference>
<dbReference type="SUPFAM" id="SSF55103">
    <property type="entry name" value="FAD-linked oxidases, C-terminal domain"/>
    <property type="match status" value="1"/>
</dbReference>
<dbReference type="GO" id="GO:0048038">
    <property type="term" value="F:quinone binding"/>
    <property type="evidence" value="ECO:0007669"/>
    <property type="project" value="UniProtKB-KW"/>
</dbReference>
<dbReference type="InterPro" id="IPR016173">
    <property type="entry name" value="D-lactate_DH_C-sub2"/>
</dbReference>
<dbReference type="InterPro" id="IPR015409">
    <property type="entry name" value="Lactate_DH_C"/>
</dbReference>
<dbReference type="GO" id="GO:0055085">
    <property type="term" value="P:transmembrane transport"/>
    <property type="evidence" value="ECO:0007669"/>
    <property type="project" value="InterPro"/>
</dbReference>
<dbReference type="InterPro" id="IPR006094">
    <property type="entry name" value="Oxid_FAD_bind_N"/>
</dbReference>
<dbReference type="InterPro" id="IPR016172">
    <property type="entry name" value="D-lactate_DH_C-sub1"/>
</dbReference>
<dbReference type="InterPro" id="IPR051264">
    <property type="entry name" value="FAD-oxidored/transferase_4"/>
</dbReference>
<dbReference type="Gene3D" id="3.30.43.10">
    <property type="entry name" value="Uridine Diphospho-n-acetylenolpyruvylglucosamine Reductase, domain 2"/>
    <property type="match status" value="1"/>
</dbReference>
<feature type="binding site" evidence="5 6">
    <location>
        <position position="160"/>
    </location>
    <ligand>
        <name>FAD</name>
        <dbReference type="ChEBI" id="CHEBI:57692"/>
    </ligand>
</feature>
<dbReference type="InterPro" id="IPR016167">
    <property type="entry name" value="FAD-bd_PCMH_sub1"/>
</dbReference>
<comment type="function">
    <text evidence="5">Catalyzes the oxidation of D-lactate to pyruvate.</text>
</comment>
<protein>
    <recommendedName>
        <fullName evidence="5">Quinone-dependent D-lactate dehydrogenase</fullName>
        <ecNumber evidence="5">1.1.5.12</ecNumber>
    </recommendedName>
    <alternativeName>
        <fullName evidence="5">D-lactate dehydrogenase</fullName>
        <shortName evidence="5">D-LDH</shortName>
    </alternativeName>
</protein>
<feature type="binding site" evidence="5 6">
    <location>
        <begin position="84"/>
        <end position="85"/>
    </location>
    <ligand>
        <name>FAD</name>
        <dbReference type="ChEBI" id="CHEBI:57692"/>
    </ligand>
</feature>
<dbReference type="Gene3D" id="3.30.465.10">
    <property type="match status" value="1"/>
</dbReference>
<keyword evidence="3 5" id="KW-0274">FAD</keyword>
<feature type="binding site" evidence="5 6">
    <location>
        <begin position="76"/>
        <end position="80"/>
    </location>
    <ligand>
        <name>FAD</name>
        <dbReference type="ChEBI" id="CHEBI:57692"/>
    </ligand>
</feature>
<evidence type="ECO:0000256" key="2">
    <source>
        <dbReference type="ARBA" id="ARBA00022630"/>
    </source>
</evidence>
<dbReference type="Gene3D" id="3.30.70.610">
    <property type="entry name" value="D-lactate dehydrogenase, cap domain, subdomain 1"/>
    <property type="match status" value="2"/>
</dbReference>
<comment type="similarity">
    <text evidence="5">Belongs to the quinone-dependent D-lactate dehydrogenase family.</text>
</comment>
<dbReference type="EC" id="1.1.5.12" evidence="5"/>
<feature type="binding site" evidence="5 6">
    <location>
        <position position="261"/>
    </location>
    <ligand>
        <name>FAD</name>
        <dbReference type="ChEBI" id="CHEBI:57692"/>
    </ligand>
</feature>
<dbReference type="GO" id="GO:0102029">
    <property type="term" value="F:D-lactate dehydrogenase (quinone) activity"/>
    <property type="evidence" value="ECO:0007669"/>
    <property type="project" value="UniProtKB-EC"/>
</dbReference>
<dbReference type="PANTHER" id="PTHR43716:SF1">
    <property type="entry name" value="D-2-HYDROXYGLUTARATE DEHYDROGENASE, MITOCHONDRIAL"/>
    <property type="match status" value="1"/>
</dbReference>
<dbReference type="Gene3D" id="3.30.1370.20">
    <property type="entry name" value="D-lactate dehydrogenase, cap domain, subdomain 2"/>
    <property type="match status" value="1"/>
</dbReference>
<evidence type="ECO:0000256" key="4">
    <source>
        <dbReference type="ARBA" id="ARBA00023002"/>
    </source>
</evidence>
<feature type="binding site" evidence="5 6">
    <location>
        <position position="143"/>
    </location>
    <ligand>
        <name>FAD</name>
        <dbReference type="ChEBI" id="CHEBI:57692"/>
    </ligand>
</feature>
<accession>A0A934Q7A4</accession>
<dbReference type="GO" id="GO:0022904">
    <property type="term" value="P:respiratory electron transport chain"/>
    <property type="evidence" value="ECO:0007669"/>
    <property type="project" value="InterPro"/>
</dbReference>
<dbReference type="AlphaFoldDB" id="A0A934Q7A4"/>
<comment type="cofactor">
    <cofactor evidence="1 5 6">
        <name>FAD</name>
        <dbReference type="ChEBI" id="CHEBI:57692"/>
    </cofactor>
</comment>
<evidence type="ECO:0000256" key="7">
    <source>
        <dbReference type="SAM" id="MobiDB-lite"/>
    </source>
</evidence>
<keyword evidence="4 5" id="KW-0560">Oxidoreductase</keyword>
<dbReference type="EMBL" id="JAEHOH010000010">
    <property type="protein sequence ID" value="MBK0419066.1"/>
    <property type="molecule type" value="Genomic_DNA"/>
</dbReference>
<dbReference type="SUPFAM" id="SSF56176">
    <property type="entry name" value="FAD-binding/transporter-associated domain-like"/>
    <property type="match status" value="1"/>
</dbReference>
<comment type="subcellular location">
    <subcellularLocation>
        <location evidence="5">Cell membrane</location>
        <topology evidence="5">Peripheral membrane protein</topology>
        <orientation evidence="5">Cytoplasmic side</orientation>
    </subcellularLocation>
</comment>